<accession>A0A4S4M7Z4</accession>
<proteinExistence type="predicted"/>
<evidence type="ECO:0000313" key="1">
    <source>
        <dbReference type="EMBL" id="THH20867.1"/>
    </source>
</evidence>
<sequence length="158" mass="17856">MDALGYDYACGEVLVGPAADCVEFGGMPQYLTDGTELWDDVLSQAELDLICGVYAPPEGESSKPSKTICLLTKRSDHPQEFSWWPKTTVWRGCGLDVGYWSIDCETWYTVRRDAILANDNKVGRLRNSTQWRNSLKFVRKRSQLVLSETRAFSNALLH</sequence>
<gene>
    <name evidence="1" type="ORF">EUX98_g8502</name>
</gene>
<keyword evidence="2" id="KW-1185">Reference proteome</keyword>
<name>A0A4S4M7Z4_9APHY</name>
<organism evidence="1 2">
    <name type="scientific">Antrodiella citrinella</name>
    <dbReference type="NCBI Taxonomy" id="2447956"/>
    <lineage>
        <taxon>Eukaryota</taxon>
        <taxon>Fungi</taxon>
        <taxon>Dikarya</taxon>
        <taxon>Basidiomycota</taxon>
        <taxon>Agaricomycotina</taxon>
        <taxon>Agaricomycetes</taxon>
        <taxon>Polyporales</taxon>
        <taxon>Steccherinaceae</taxon>
        <taxon>Antrodiella</taxon>
    </lineage>
</organism>
<dbReference type="Proteomes" id="UP000308730">
    <property type="component" value="Unassembled WGS sequence"/>
</dbReference>
<dbReference type="OrthoDB" id="2658589at2759"/>
<reference evidence="1 2" key="1">
    <citation type="submission" date="2019-02" db="EMBL/GenBank/DDBJ databases">
        <title>Genome sequencing of the rare red list fungi Antrodiella citrinella (Flaviporus citrinellus).</title>
        <authorList>
            <person name="Buettner E."/>
            <person name="Kellner H."/>
        </authorList>
    </citation>
    <scope>NUCLEOTIDE SEQUENCE [LARGE SCALE GENOMIC DNA]</scope>
    <source>
        <strain evidence="1 2">DSM 108506</strain>
    </source>
</reference>
<comment type="caution">
    <text evidence="1">The sequence shown here is derived from an EMBL/GenBank/DDBJ whole genome shotgun (WGS) entry which is preliminary data.</text>
</comment>
<protein>
    <submittedName>
        <fullName evidence="1">Uncharacterized protein</fullName>
    </submittedName>
</protein>
<dbReference type="AlphaFoldDB" id="A0A4S4M7Z4"/>
<evidence type="ECO:0000313" key="2">
    <source>
        <dbReference type="Proteomes" id="UP000308730"/>
    </source>
</evidence>
<dbReference type="EMBL" id="SGPM01000474">
    <property type="protein sequence ID" value="THH20867.1"/>
    <property type="molecule type" value="Genomic_DNA"/>
</dbReference>